<dbReference type="AlphaFoldDB" id="A0A4S2MVL6"/>
<evidence type="ECO:0000313" key="4">
    <source>
        <dbReference type="Proteomes" id="UP000298138"/>
    </source>
</evidence>
<feature type="compositionally biased region" description="Low complexity" evidence="1">
    <location>
        <begin position="55"/>
        <end position="78"/>
    </location>
</feature>
<keyword evidence="2" id="KW-0472">Membrane</keyword>
<gene>
    <name evidence="3" type="ORF">EX30DRAFT_47436</name>
</gene>
<feature type="region of interest" description="Disordered" evidence="1">
    <location>
        <begin position="22"/>
        <end position="104"/>
    </location>
</feature>
<keyword evidence="4" id="KW-1185">Reference proteome</keyword>
<keyword evidence="2" id="KW-1133">Transmembrane helix</keyword>
<reference evidence="3 4" key="1">
    <citation type="submission" date="2019-04" db="EMBL/GenBank/DDBJ databases">
        <title>Comparative genomics and transcriptomics to analyze fruiting body development in filamentous ascomycetes.</title>
        <authorList>
            <consortium name="DOE Joint Genome Institute"/>
            <person name="Lutkenhaus R."/>
            <person name="Traeger S."/>
            <person name="Breuer J."/>
            <person name="Kuo A."/>
            <person name="Lipzen A."/>
            <person name="Pangilinan J."/>
            <person name="Dilworth D."/>
            <person name="Sandor L."/>
            <person name="Poggeler S."/>
            <person name="Barry K."/>
            <person name="Grigoriev I.V."/>
            <person name="Nowrousian M."/>
        </authorList>
    </citation>
    <scope>NUCLEOTIDE SEQUENCE [LARGE SCALE GENOMIC DNA]</scope>
    <source>
        <strain evidence="3 4">CBS 389.68</strain>
    </source>
</reference>
<name>A0A4S2MVL6_9PEZI</name>
<protein>
    <submittedName>
        <fullName evidence="3">Uncharacterized protein</fullName>
    </submittedName>
</protein>
<evidence type="ECO:0000256" key="1">
    <source>
        <dbReference type="SAM" id="MobiDB-lite"/>
    </source>
</evidence>
<evidence type="ECO:0000313" key="3">
    <source>
        <dbReference type="EMBL" id="TGZ80662.1"/>
    </source>
</evidence>
<feature type="transmembrane region" description="Helical" evidence="2">
    <location>
        <begin position="129"/>
        <end position="149"/>
    </location>
</feature>
<proteinExistence type="predicted"/>
<dbReference type="InParanoid" id="A0A4S2MVL6"/>
<feature type="compositionally biased region" description="Pro residues" evidence="1">
    <location>
        <begin position="30"/>
        <end position="48"/>
    </location>
</feature>
<keyword evidence="2" id="KW-0812">Transmembrane</keyword>
<dbReference type="EMBL" id="ML220123">
    <property type="protein sequence ID" value="TGZ80662.1"/>
    <property type="molecule type" value="Genomic_DNA"/>
</dbReference>
<organism evidence="3 4">
    <name type="scientific">Ascodesmis nigricans</name>
    <dbReference type="NCBI Taxonomy" id="341454"/>
    <lineage>
        <taxon>Eukaryota</taxon>
        <taxon>Fungi</taxon>
        <taxon>Dikarya</taxon>
        <taxon>Ascomycota</taxon>
        <taxon>Pezizomycotina</taxon>
        <taxon>Pezizomycetes</taxon>
        <taxon>Pezizales</taxon>
        <taxon>Ascodesmidaceae</taxon>
        <taxon>Ascodesmis</taxon>
    </lineage>
</organism>
<dbReference type="Proteomes" id="UP000298138">
    <property type="component" value="Unassembled WGS sequence"/>
</dbReference>
<feature type="transmembrane region" description="Helical" evidence="2">
    <location>
        <begin position="161"/>
        <end position="183"/>
    </location>
</feature>
<accession>A0A4S2MVL6</accession>
<sequence length="186" mass="20385">MRHTRFVVVWLRPMSCSIIIHPSTPTSIPTHPPLPEPTPPPSPPPPPVTAATVVQEQGQEQEQPQHHSTATATSRLPPSSSPPSSSPPSSSPPSFSPPPSPSPLPLRTTPPEFRFCIKHTRTCKEQKSFVLPSVCTLLPASAFCSYHITSHHKTRYCSFPNILLFCSDLLFFVPILGNCNVLTQKQ</sequence>
<evidence type="ECO:0000256" key="2">
    <source>
        <dbReference type="SAM" id="Phobius"/>
    </source>
</evidence>
<feature type="compositionally biased region" description="Pro residues" evidence="1">
    <location>
        <begin position="79"/>
        <end position="104"/>
    </location>
</feature>